<dbReference type="EMBL" id="VTWH01000001">
    <property type="protein sequence ID" value="KAA0972524.1"/>
    <property type="molecule type" value="Genomic_DNA"/>
</dbReference>
<organism evidence="2 3">
    <name type="scientific">Aureimonas fodinaquatilis</name>
    <dbReference type="NCBI Taxonomy" id="2565783"/>
    <lineage>
        <taxon>Bacteria</taxon>
        <taxon>Pseudomonadati</taxon>
        <taxon>Pseudomonadota</taxon>
        <taxon>Alphaproteobacteria</taxon>
        <taxon>Hyphomicrobiales</taxon>
        <taxon>Aurantimonadaceae</taxon>
        <taxon>Aureimonas</taxon>
    </lineage>
</organism>
<sequence length="90" mass="9889">MATDAFAQGKLAFEHNLPMSSCEYPVGSSLRADWMSGWTEANNLARRTVSDTDPHPGMMGDGTEEQNLNQKGNPDARITESEVREAFGKK</sequence>
<keyword evidence="3" id="KW-1185">Reference proteome</keyword>
<reference evidence="2 3" key="1">
    <citation type="submission" date="2019-08" db="EMBL/GenBank/DDBJ databases">
        <title>Aureimonas fodiniaquatilis sp. nov., isolated from a coal mine wastewater.</title>
        <authorList>
            <person name="Kim W."/>
        </authorList>
    </citation>
    <scope>NUCLEOTIDE SEQUENCE [LARGE SCALE GENOMIC DNA]</scope>
    <source>
        <strain evidence="2 3">CAU 1482</strain>
    </source>
</reference>
<dbReference type="RefSeq" id="WP_149298313.1">
    <property type="nucleotide sequence ID" value="NZ_VTWH01000001.1"/>
</dbReference>
<evidence type="ECO:0000313" key="3">
    <source>
        <dbReference type="Proteomes" id="UP000324738"/>
    </source>
</evidence>
<dbReference type="Proteomes" id="UP000324738">
    <property type="component" value="Unassembled WGS sequence"/>
</dbReference>
<dbReference type="AlphaFoldDB" id="A0A5B0E0D3"/>
<protein>
    <recommendedName>
        <fullName evidence="4">Ribosome modulation factor</fullName>
    </recommendedName>
</protein>
<gene>
    <name evidence="2" type="ORF">FPY71_05420</name>
</gene>
<dbReference type="NCBIfam" id="NF041886">
    <property type="entry name" value="Rmf_CrpP_fam"/>
    <property type="match status" value="1"/>
</dbReference>
<evidence type="ECO:0000313" key="2">
    <source>
        <dbReference type="EMBL" id="KAA0972524.1"/>
    </source>
</evidence>
<accession>A0A5B0E0D3</accession>
<feature type="compositionally biased region" description="Basic and acidic residues" evidence="1">
    <location>
        <begin position="77"/>
        <end position="90"/>
    </location>
</feature>
<feature type="region of interest" description="Disordered" evidence="1">
    <location>
        <begin position="45"/>
        <end position="90"/>
    </location>
</feature>
<name>A0A5B0E0D3_9HYPH</name>
<evidence type="ECO:0008006" key="4">
    <source>
        <dbReference type="Google" id="ProtNLM"/>
    </source>
</evidence>
<dbReference type="OrthoDB" id="7205624at2"/>
<evidence type="ECO:0000256" key="1">
    <source>
        <dbReference type="SAM" id="MobiDB-lite"/>
    </source>
</evidence>
<proteinExistence type="predicted"/>
<comment type="caution">
    <text evidence="2">The sequence shown here is derived from an EMBL/GenBank/DDBJ whole genome shotgun (WGS) entry which is preliminary data.</text>
</comment>